<reference evidence="14 15" key="1">
    <citation type="submission" date="2020-07" db="EMBL/GenBank/DDBJ databases">
        <title>MOT database genomes.</title>
        <authorList>
            <person name="Joseph S."/>
            <person name="Aduse-Opoku J."/>
            <person name="Hashim A."/>
            <person name="Wade W."/>
            <person name="Curtis M."/>
        </authorList>
    </citation>
    <scope>NUCLEOTIDE SEQUENCE [LARGE SCALE GENOMIC DNA]</scope>
    <source>
        <strain evidence="14 15">CIP 106318</strain>
    </source>
</reference>
<comment type="subcellular location">
    <subcellularLocation>
        <location evidence="1 10">Cytoplasm</location>
    </subcellularLocation>
</comment>
<evidence type="ECO:0000256" key="3">
    <source>
        <dbReference type="ARBA" id="ARBA00021035"/>
    </source>
</evidence>
<name>A0ABX2T2Z9_9BACL</name>
<dbReference type="InterPro" id="IPR022634">
    <property type="entry name" value="DNA_polIII_beta_N"/>
</dbReference>
<evidence type="ECO:0000256" key="1">
    <source>
        <dbReference type="ARBA" id="ARBA00004496"/>
    </source>
</evidence>
<dbReference type="Gene3D" id="3.10.150.10">
    <property type="entry name" value="DNA Polymerase III, subunit A, domain 2"/>
    <property type="match status" value="1"/>
</dbReference>
<evidence type="ECO:0000256" key="7">
    <source>
        <dbReference type="ARBA" id="ARBA00022705"/>
    </source>
</evidence>
<dbReference type="PANTHER" id="PTHR30478">
    <property type="entry name" value="DNA POLYMERASE III SUBUNIT BETA"/>
    <property type="match status" value="1"/>
</dbReference>
<evidence type="ECO:0000256" key="10">
    <source>
        <dbReference type="PIRNR" id="PIRNR000804"/>
    </source>
</evidence>
<dbReference type="PIRSF" id="PIRSF000804">
    <property type="entry name" value="DNA_pol_III_b"/>
    <property type="match status" value="1"/>
</dbReference>
<evidence type="ECO:0000313" key="14">
    <source>
        <dbReference type="EMBL" id="NYS47849.1"/>
    </source>
</evidence>
<comment type="similarity">
    <text evidence="2 10">Belongs to the beta sliding clamp family.</text>
</comment>
<keyword evidence="8 10" id="KW-0239">DNA-directed DNA polymerase</keyword>
<organism evidence="14 15">
    <name type="scientific">Gemelliphila palaticanis</name>
    <dbReference type="NCBI Taxonomy" id="81950"/>
    <lineage>
        <taxon>Bacteria</taxon>
        <taxon>Bacillati</taxon>
        <taxon>Bacillota</taxon>
        <taxon>Bacilli</taxon>
        <taxon>Bacillales</taxon>
        <taxon>Gemellaceae</taxon>
        <taxon>Gemelliphila</taxon>
    </lineage>
</organism>
<dbReference type="InterPro" id="IPR022637">
    <property type="entry name" value="DNA_polIII_beta_cen"/>
</dbReference>
<feature type="domain" description="DNA polymerase III beta sliding clamp C-terminal" evidence="13">
    <location>
        <begin position="254"/>
        <end position="377"/>
    </location>
</feature>
<evidence type="ECO:0000256" key="9">
    <source>
        <dbReference type="ARBA" id="ARBA00023125"/>
    </source>
</evidence>
<dbReference type="Pfam" id="PF00712">
    <property type="entry name" value="DNA_pol3_beta"/>
    <property type="match status" value="1"/>
</dbReference>
<evidence type="ECO:0000256" key="6">
    <source>
        <dbReference type="ARBA" id="ARBA00022695"/>
    </source>
</evidence>
<keyword evidence="5 10" id="KW-0808">Transferase</keyword>
<comment type="subunit">
    <text evidence="10">Forms a ring-shaped head-to-tail homodimer around DNA.</text>
</comment>
<evidence type="ECO:0000256" key="5">
    <source>
        <dbReference type="ARBA" id="ARBA00022679"/>
    </source>
</evidence>
<keyword evidence="6 10" id="KW-0548">Nucleotidyltransferase</keyword>
<evidence type="ECO:0000256" key="8">
    <source>
        <dbReference type="ARBA" id="ARBA00022932"/>
    </source>
</evidence>
<dbReference type="CDD" id="cd00140">
    <property type="entry name" value="beta_clamp"/>
    <property type="match status" value="1"/>
</dbReference>
<comment type="function">
    <text evidence="10">Confers DNA tethering and processivity to DNA polymerases and other proteins. Acts as a clamp, forming a ring around DNA (a reaction catalyzed by the clamp-loading complex) which diffuses in an ATP-independent manner freely and bidirectionally along dsDNA. Initially characterized for its ability to contact the catalytic subunit of DNA polymerase III (Pol III), a complex, multichain enzyme responsible for most of the replicative synthesis in bacteria; Pol III exhibits 3'-5' exonuclease proofreading activity. The beta chain is required for initiation of replication as well as for processivity of DNA replication.</text>
</comment>
<keyword evidence="4 10" id="KW-0963">Cytoplasm</keyword>
<protein>
    <recommendedName>
        <fullName evidence="3 10">Beta sliding clamp</fullName>
    </recommendedName>
</protein>
<dbReference type="PANTHER" id="PTHR30478:SF0">
    <property type="entry name" value="BETA SLIDING CLAMP"/>
    <property type="match status" value="1"/>
</dbReference>
<dbReference type="Pfam" id="PF02767">
    <property type="entry name" value="DNA_pol3_beta_2"/>
    <property type="match status" value="1"/>
</dbReference>
<feature type="domain" description="DNA polymerase III beta sliding clamp central" evidence="12">
    <location>
        <begin position="136"/>
        <end position="251"/>
    </location>
</feature>
<keyword evidence="9" id="KW-0238">DNA-binding</keyword>
<keyword evidence="7 10" id="KW-0235">DNA replication</keyword>
<gene>
    <name evidence="14" type="primary">dnaN</name>
    <name evidence="14" type="ORF">HZY85_06565</name>
</gene>
<sequence>MKFSIKKSKFIEALNVVSRAIAPIPVFDILKGIKIEIFNNYIILKASDSLISIEYVIDKYIDDKEMFSTDSEGEIVVPSKYFIDIIKKAPTEYIEFDANSNSIKISSGNSEFNIQGYEVNEYPDFPIISKENKFTISANLFNNIIKETIFCTAQNDQRPILEGVNLELFNSILTATATDSHRLSKRKISLENINTEQTFNMIIPRKALQSVQKIIENRENDIDIYYEDNRIVFVYENITYIILLISGKYPNTDKLIPNIKVCEVEVSGNILFEAVDRVSLISRDDKNDIVKLSINSDTINIFSQSKELGNAEEEIYANIKNDEDLFEIAVSAKFLKEAIHAINSETIIIKFSGELTAFTIEPSDYHRDIVQVLLPVRTY</sequence>
<feature type="domain" description="DNA polymerase III beta sliding clamp N-terminal" evidence="11">
    <location>
        <begin position="1"/>
        <end position="125"/>
    </location>
</feature>
<dbReference type="SMART" id="SM00480">
    <property type="entry name" value="POL3Bc"/>
    <property type="match status" value="1"/>
</dbReference>
<dbReference type="InterPro" id="IPR046938">
    <property type="entry name" value="DNA_clamp_sf"/>
</dbReference>
<proteinExistence type="inferred from homology"/>
<accession>A0ABX2T2Z9</accession>
<dbReference type="Pfam" id="PF02768">
    <property type="entry name" value="DNA_pol3_beta_3"/>
    <property type="match status" value="1"/>
</dbReference>
<evidence type="ECO:0000256" key="2">
    <source>
        <dbReference type="ARBA" id="ARBA00010752"/>
    </source>
</evidence>
<dbReference type="EMBL" id="JACBYF010000014">
    <property type="protein sequence ID" value="NYS47849.1"/>
    <property type="molecule type" value="Genomic_DNA"/>
</dbReference>
<evidence type="ECO:0000259" key="13">
    <source>
        <dbReference type="Pfam" id="PF02768"/>
    </source>
</evidence>
<dbReference type="InterPro" id="IPR001001">
    <property type="entry name" value="DNA_polIII_beta"/>
</dbReference>
<dbReference type="InterPro" id="IPR022635">
    <property type="entry name" value="DNA_polIII_beta_C"/>
</dbReference>
<dbReference type="GO" id="GO:0003887">
    <property type="term" value="F:DNA-directed DNA polymerase activity"/>
    <property type="evidence" value="ECO:0007669"/>
    <property type="project" value="UniProtKB-EC"/>
</dbReference>
<comment type="caution">
    <text evidence="14">The sequence shown here is derived from an EMBL/GenBank/DDBJ whole genome shotgun (WGS) entry which is preliminary data.</text>
</comment>
<dbReference type="Gene3D" id="3.70.10.10">
    <property type="match status" value="1"/>
</dbReference>
<dbReference type="SUPFAM" id="SSF55979">
    <property type="entry name" value="DNA clamp"/>
    <property type="match status" value="3"/>
</dbReference>
<evidence type="ECO:0000313" key="15">
    <source>
        <dbReference type="Proteomes" id="UP000531840"/>
    </source>
</evidence>
<keyword evidence="15" id="KW-1185">Reference proteome</keyword>
<dbReference type="Proteomes" id="UP000531840">
    <property type="component" value="Unassembled WGS sequence"/>
</dbReference>
<evidence type="ECO:0000256" key="4">
    <source>
        <dbReference type="ARBA" id="ARBA00022490"/>
    </source>
</evidence>
<dbReference type="RefSeq" id="WP_179941632.1">
    <property type="nucleotide sequence ID" value="NZ_JACBYF010000014.1"/>
</dbReference>
<evidence type="ECO:0000259" key="12">
    <source>
        <dbReference type="Pfam" id="PF02767"/>
    </source>
</evidence>
<evidence type="ECO:0000259" key="11">
    <source>
        <dbReference type="Pfam" id="PF00712"/>
    </source>
</evidence>
<dbReference type="NCBIfam" id="TIGR00663">
    <property type="entry name" value="dnan"/>
    <property type="match status" value="1"/>
</dbReference>